<evidence type="ECO:0000256" key="7">
    <source>
        <dbReference type="ARBA" id="ARBA00023170"/>
    </source>
</evidence>
<dbReference type="AlphaFoldDB" id="A0AAJ6YS55"/>
<protein>
    <submittedName>
        <fullName evidence="11">Uncharacterized protein LOC105366460</fullName>
    </submittedName>
</protein>
<keyword evidence="6 9" id="KW-0472">Membrane</keyword>
<evidence type="ECO:0000256" key="3">
    <source>
        <dbReference type="ARBA" id="ARBA00022692"/>
    </source>
</evidence>
<keyword evidence="8" id="KW-0807">Transducer</keyword>
<evidence type="ECO:0000256" key="5">
    <source>
        <dbReference type="ARBA" id="ARBA00022989"/>
    </source>
</evidence>
<feature type="transmembrane region" description="Helical" evidence="9">
    <location>
        <begin position="18"/>
        <end position="35"/>
    </location>
</feature>
<dbReference type="KEGG" id="csol:105366460"/>
<dbReference type="Pfam" id="PF02949">
    <property type="entry name" value="7tm_6"/>
    <property type="match status" value="1"/>
</dbReference>
<dbReference type="GeneID" id="105366460"/>
<keyword evidence="2" id="KW-0716">Sensory transduction</keyword>
<proteinExistence type="predicted"/>
<feature type="transmembrane region" description="Helical" evidence="9">
    <location>
        <begin position="47"/>
        <end position="72"/>
    </location>
</feature>
<name>A0AAJ6YS55_9HYME</name>
<gene>
    <name evidence="11" type="primary">LOC105366460</name>
</gene>
<reference evidence="11" key="1">
    <citation type="submission" date="2025-08" db="UniProtKB">
        <authorList>
            <consortium name="RefSeq"/>
        </authorList>
    </citation>
    <scope>IDENTIFICATION</scope>
</reference>
<evidence type="ECO:0000256" key="2">
    <source>
        <dbReference type="ARBA" id="ARBA00022606"/>
    </source>
</evidence>
<dbReference type="GO" id="GO:0007165">
    <property type="term" value="P:signal transduction"/>
    <property type="evidence" value="ECO:0007669"/>
    <property type="project" value="UniProtKB-KW"/>
</dbReference>
<evidence type="ECO:0000256" key="9">
    <source>
        <dbReference type="SAM" id="Phobius"/>
    </source>
</evidence>
<dbReference type="RefSeq" id="XP_011503214.1">
    <property type="nucleotide sequence ID" value="XM_011504912.1"/>
</dbReference>
<keyword evidence="10" id="KW-1185">Reference proteome</keyword>
<organism evidence="10 11">
    <name type="scientific">Ceratosolen solmsi marchali</name>
    <dbReference type="NCBI Taxonomy" id="326594"/>
    <lineage>
        <taxon>Eukaryota</taxon>
        <taxon>Metazoa</taxon>
        <taxon>Ecdysozoa</taxon>
        <taxon>Arthropoda</taxon>
        <taxon>Hexapoda</taxon>
        <taxon>Insecta</taxon>
        <taxon>Pterygota</taxon>
        <taxon>Neoptera</taxon>
        <taxon>Endopterygota</taxon>
        <taxon>Hymenoptera</taxon>
        <taxon>Apocrita</taxon>
        <taxon>Proctotrupomorpha</taxon>
        <taxon>Chalcidoidea</taxon>
        <taxon>Agaonidae</taxon>
        <taxon>Agaoninae</taxon>
        <taxon>Ceratosolen</taxon>
    </lineage>
</organism>
<sequence length="200" mass="23184">MSSVNGGSHGERLKHSPVFYKILFSTIDMFMNWIWPTNKDTSIVIKIVQRMLLFVFVTSVLLQIVSGILYTLYEEKDMMIKLKLAGPIIFFLVMIHHSHCTMTIGKEIQTLLITFTYFTLIVSLMFNIFIICYIGELLKEQNEKVRYFTYKIEWYTLPNNRATDLIMIFLITSACPAKITAGFVIDLTFRTFTGVSVVKF</sequence>
<feature type="transmembrane region" description="Helical" evidence="9">
    <location>
        <begin position="111"/>
        <end position="134"/>
    </location>
</feature>
<keyword evidence="4" id="KW-0552">Olfaction</keyword>
<keyword evidence="5 9" id="KW-1133">Transmembrane helix</keyword>
<accession>A0AAJ6YS55</accession>
<keyword evidence="7" id="KW-0675">Receptor</keyword>
<evidence type="ECO:0000256" key="4">
    <source>
        <dbReference type="ARBA" id="ARBA00022725"/>
    </source>
</evidence>
<evidence type="ECO:0000256" key="1">
    <source>
        <dbReference type="ARBA" id="ARBA00004141"/>
    </source>
</evidence>
<evidence type="ECO:0000313" key="11">
    <source>
        <dbReference type="RefSeq" id="XP_011503214.1"/>
    </source>
</evidence>
<comment type="subcellular location">
    <subcellularLocation>
        <location evidence="1">Membrane</location>
        <topology evidence="1">Multi-pass membrane protein</topology>
    </subcellularLocation>
</comment>
<evidence type="ECO:0000313" key="10">
    <source>
        <dbReference type="Proteomes" id="UP000695007"/>
    </source>
</evidence>
<feature type="transmembrane region" description="Helical" evidence="9">
    <location>
        <begin position="84"/>
        <end position="105"/>
    </location>
</feature>
<evidence type="ECO:0000256" key="6">
    <source>
        <dbReference type="ARBA" id="ARBA00023136"/>
    </source>
</evidence>
<evidence type="ECO:0000256" key="8">
    <source>
        <dbReference type="ARBA" id="ARBA00023224"/>
    </source>
</evidence>
<dbReference type="GO" id="GO:0016020">
    <property type="term" value="C:membrane"/>
    <property type="evidence" value="ECO:0007669"/>
    <property type="project" value="UniProtKB-SubCell"/>
</dbReference>
<dbReference type="GO" id="GO:0005549">
    <property type="term" value="F:odorant binding"/>
    <property type="evidence" value="ECO:0007669"/>
    <property type="project" value="InterPro"/>
</dbReference>
<keyword evidence="3 9" id="KW-0812">Transmembrane</keyword>
<dbReference type="InterPro" id="IPR004117">
    <property type="entry name" value="7tm6_olfct_rcpt"/>
</dbReference>
<dbReference type="Proteomes" id="UP000695007">
    <property type="component" value="Unplaced"/>
</dbReference>
<dbReference type="GO" id="GO:0004984">
    <property type="term" value="F:olfactory receptor activity"/>
    <property type="evidence" value="ECO:0007669"/>
    <property type="project" value="InterPro"/>
</dbReference>